<accession>A0A8S5UA81</accession>
<evidence type="ECO:0000313" key="1">
    <source>
        <dbReference type="EMBL" id="DAF91376.1"/>
    </source>
</evidence>
<dbReference type="EMBL" id="BK016052">
    <property type="protein sequence ID" value="DAF91376.1"/>
    <property type="molecule type" value="Genomic_DNA"/>
</dbReference>
<sequence length="68" mass="7484">MATKTTTPAAQEAAPTPAPRIVKCRVVVNKLELPHGIAARGRIVHIPEDVFEQHKKDGNVTLIDYVRN</sequence>
<proteinExistence type="predicted"/>
<organism evidence="1">
    <name type="scientific">Myoviridae sp. ctZYN8</name>
    <dbReference type="NCBI Taxonomy" id="2825128"/>
    <lineage>
        <taxon>Viruses</taxon>
        <taxon>Duplodnaviria</taxon>
        <taxon>Heunggongvirae</taxon>
        <taxon>Uroviricota</taxon>
        <taxon>Caudoviricetes</taxon>
    </lineage>
</organism>
<protein>
    <submittedName>
        <fullName evidence="1">Uncharacterized protein</fullName>
    </submittedName>
</protein>
<reference evidence="1" key="1">
    <citation type="journal article" date="2021" name="Proc. Natl. Acad. Sci. U.S.A.">
        <title>A Catalog of Tens of Thousands of Viruses from Human Metagenomes Reveals Hidden Associations with Chronic Diseases.</title>
        <authorList>
            <person name="Tisza M.J."/>
            <person name="Buck C.B."/>
        </authorList>
    </citation>
    <scope>NUCLEOTIDE SEQUENCE</scope>
    <source>
        <strain evidence="1">CtZYN8</strain>
    </source>
</reference>
<name>A0A8S5UA81_9CAUD</name>